<dbReference type="EMBL" id="CP114569">
    <property type="protein sequence ID" value="WAZ60739.1"/>
    <property type="molecule type" value="Genomic_DNA"/>
</dbReference>
<evidence type="ECO:0000313" key="2">
    <source>
        <dbReference type="Proteomes" id="UP001164536"/>
    </source>
</evidence>
<keyword evidence="1" id="KW-0614">Plasmid</keyword>
<proteinExistence type="predicted"/>
<evidence type="ECO:0000313" key="1">
    <source>
        <dbReference type="EMBL" id="WAZ60739.1"/>
    </source>
</evidence>
<sequence>MDSYSGYYFGPDIFQHPKTLATLVKNGVIEFCRDQEHGEVIRFDDRRDVLDEFQRGIIDAEAGNPDDAEDSTSPYAYLAGRKFFNQRQRYGGMAYREDQGRVCHGMVCADTGERWEQG</sequence>
<geneLocation type="plasmid" evidence="1 2">
    <name>unnamed5</name>
</geneLocation>
<protein>
    <submittedName>
        <fullName evidence="1">Uncharacterized protein</fullName>
    </submittedName>
</protein>
<keyword evidence="2" id="KW-1185">Reference proteome</keyword>
<gene>
    <name evidence="1" type="ORF">O4000_28940</name>
</gene>
<dbReference type="Proteomes" id="UP001164536">
    <property type="component" value="Plasmid unnamed5"/>
</dbReference>
<accession>A0ABY7LAI5</accession>
<reference evidence="1" key="1">
    <citation type="submission" date="2022-12" db="EMBL/GenBank/DDBJ databases">
        <title>2953647.</title>
        <authorList>
            <person name="Hergert J."/>
            <person name="Casey R."/>
            <person name="Wagner J."/>
            <person name="Young E.L."/>
            <person name="Oakeson K.F."/>
        </authorList>
    </citation>
    <scope>NUCLEOTIDE SEQUENCE</scope>
    <source>
        <strain evidence="1">2953647</strain>
        <plasmid evidence="1">unnamed5</plasmid>
    </source>
</reference>
<dbReference type="RefSeq" id="WP_126510746.1">
    <property type="nucleotide sequence ID" value="NZ_CP114569.1"/>
</dbReference>
<organism evidence="1 2">
    <name type="scientific">Citrobacter freundii</name>
    <dbReference type="NCBI Taxonomy" id="546"/>
    <lineage>
        <taxon>Bacteria</taxon>
        <taxon>Pseudomonadati</taxon>
        <taxon>Pseudomonadota</taxon>
        <taxon>Gammaproteobacteria</taxon>
        <taxon>Enterobacterales</taxon>
        <taxon>Enterobacteriaceae</taxon>
        <taxon>Citrobacter</taxon>
        <taxon>Citrobacter freundii complex</taxon>
    </lineage>
</organism>
<name>A0ABY7LAI5_CITFR</name>